<evidence type="ECO:0000259" key="1">
    <source>
        <dbReference type="Pfam" id="PF14301"/>
    </source>
</evidence>
<evidence type="ECO:0000313" key="2">
    <source>
        <dbReference type="EMBL" id="QQF82130.1"/>
    </source>
</evidence>
<dbReference type="InterPro" id="IPR025484">
    <property type="entry name" value="DUF4376"/>
</dbReference>
<accession>A0A9Q7E504</accession>
<name>A0A9Q7E504_HISSO</name>
<feature type="domain" description="DUF4376" evidence="1">
    <location>
        <begin position="82"/>
        <end position="191"/>
    </location>
</feature>
<organism evidence="2 3">
    <name type="scientific">Histophilus somni</name>
    <name type="common">Haemophilus somnus</name>
    <dbReference type="NCBI Taxonomy" id="731"/>
    <lineage>
        <taxon>Bacteria</taxon>
        <taxon>Pseudomonadati</taxon>
        <taxon>Pseudomonadota</taxon>
        <taxon>Gammaproteobacteria</taxon>
        <taxon>Pasteurellales</taxon>
        <taxon>Pasteurellaceae</taxon>
        <taxon>Histophilus</taxon>
    </lineage>
</organism>
<evidence type="ECO:0000313" key="3">
    <source>
        <dbReference type="Proteomes" id="UP000595373"/>
    </source>
</evidence>
<dbReference type="EMBL" id="CP066558">
    <property type="protein sequence ID" value="QQF82130.1"/>
    <property type="molecule type" value="Genomic_DNA"/>
</dbReference>
<dbReference type="RefSeq" id="WP_075294466.1">
    <property type="nucleotide sequence ID" value="NZ_CP018802.1"/>
</dbReference>
<sequence>MKIYFKDGFYMSHIHKNIPQGAVEISEDLYRSLLMGQSEGKQIITDEKGYPQLADPQPSPFHHIEKGQWVISPENQTAHLTQVRAEMREKINALRDEKINGGVFVEAVGKWIDTDATAERNILSVKASYDLFGDMEIAWTCADNAVLMINKEKLMQIWQALMNAKTSNHANALKHKTAMEQSDNPAEYDYSDGWTQCYHDYIKEQGNE</sequence>
<dbReference type="OrthoDB" id="5688457at2"/>
<keyword evidence="3" id="KW-1185">Reference proteome</keyword>
<dbReference type="Pfam" id="PF14301">
    <property type="entry name" value="DUF4376"/>
    <property type="match status" value="1"/>
</dbReference>
<proteinExistence type="predicted"/>
<gene>
    <name evidence="2" type="ORF">JFL49_08755</name>
</gene>
<dbReference type="Proteomes" id="UP000595373">
    <property type="component" value="Chromosome"/>
</dbReference>
<protein>
    <submittedName>
        <fullName evidence="2">DUF4376 domain-containing protein</fullName>
    </submittedName>
</protein>
<reference evidence="2 3" key="1">
    <citation type="submission" date="2020-12" db="EMBL/GenBank/DDBJ databases">
        <title>ASc-MMNZ-VFA-070.</title>
        <authorList>
            <person name="Schryvers A."/>
            <person name="Mostafa Nazari M."/>
            <person name="Farshchi Andisi V."/>
            <person name="Timsit E."/>
            <person name="Walter Morck D."/>
        </authorList>
    </citation>
    <scope>NUCLEOTIDE SEQUENCE [LARGE SCALE GENOMIC DNA]</scope>
    <source>
        <strain evidence="2 3">ASc-MMNZ-VFA-070</strain>
    </source>
</reference>
<dbReference type="AlphaFoldDB" id="A0A9Q7E504"/>